<sequence>MQYRKILYLIAVVIIASVYALIVVTYNYSGCLPWPQAAVMYSNTGSPFYIVATLDALTRYDSYYCTNPVYAFSTDMVHVTVFVQGPNQYFDAAGQCLLVGQSIGKSVNPNSATSHGVVVAHTCTSAKSYYYRIKYSAYYN</sequence>
<evidence type="ECO:0000313" key="3">
    <source>
        <dbReference type="Proteomes" id="UP000001567"/>
    </source>
</evidence>
<evidence type="ECO:0008006" key="4">
    <source>
        <dbReference type="Google" id="ProtNLM"/>
    </source>
</evidence>
<reference evidence="2 3" key="1">
    <citation type="submission" date="2007-04" db="EMBL/GenBank/DDBJ databases">
        <title>Complete sequence of Pyrobaculum arsenaticum DSM 13514.</title>
        <authorList>
            <consortium name="US DOE Joint Genome Institute"/>
            <person name="Copeland A."/>
            <person name="Lucas S."/>
            <person name="Lapidus A."/>
            <person name="Barry K."/>
            <person name="Glavina del Rio T."/>
            <person name="Dalin E."/>
            <person name="Tice H."/>
            <person name="Pitluck S."/>
            <person name="Chain P."/>
            <person name="Malfatti S."/>
            <person name="Shin M."/>
            <person name="Vergez L."/>
            <person name="Schmutz J."/>
            <person name="Larimer F."/>
            <person name="Land M."/>
            <person name="Hauser L."/>
            <person name="Kyrpides N."/>
            <person name="Mikhailova N."/>
            <person name="Cozen A.E."/>
            <person name="Fitz-Gibbon S.T."/>
            <person name="House C.H."/>
            <person name="Saltikov C."/>
            <person name="Lowe T.M."/>
            <person name="Richardson P."/>
        </authorList>
    </citation>
    <scope>NUCLEOTIDE SEQUENCE [LARGE SCALE GENOMIC DNA]</scope>
    <source>
        <strain evidence="3">ATCC 700994 / DSM 13514 / JCM 11321 / PZ6</strain>
    </source>
</reference>
<feature type="transmembrane region" description="Helical" evidence="1">
    <location>
        <begin position="7"/>
        <end position="28"/>
    </location>
</feature>
<dbReference type="HOGENOM" id="CLU_1830660_0_0_2"/>
<proteinExistence type="predicted"/>
<organism evidence="2 3">
    <name type="scientific">Pyrobaculum arsenaticum (strain DSM 13514 / JCM 11321 / PZ6)</name>
    <dbReference type="NCBI Taxonomy" id="340102"/>
    <lineage>
        <taxon>Archaea</taxon>
        <taxon>Thermoproteota</taxon>
        <taxon>Thermoprotei</taxon>
        <taxon>Thermoproteales</taxon>
        <taxon>Thermoproteaceae</taxon>
        <taxon>Pyrobaculum</taxon>
    </lineage>
</organism>
<protein>
    <recommendedName>
        <fullName evidence="4">Transmembrane protein</fullName>
    </recommendedName>
</protein>
<dbReference type="EMBL" id="CP000660">
    <property type="protein sequence ID" value="ABP51798.1"/>
    <property type="molecule type" value="Genomic_DNA"/>
</dbReference>
<keyword evidence="1" id="KW-1133">Transmembrane helix</keyword>
<keyword evidence="1" id="KW-0472">Membrane</keyword>
<keyword evidence="1" id="KW-0812">Transmembrane</keyword>
<accession>A4WN31</accession>
<evidence type="ECO:0000256" key="1">
    <source>
        <dbReference type="SAM" id="Phobius"/>
    </source>
</evidence>
<dbReference type="KEGG" id="pas:Pars_2252"/>
<dbReference type="STRING" id="340102.Pars_2252"/>
<dbReference type="Proteomes" id="UP000001567">
    <property type="component" value="Chromosome"/>
</dbReference>
<evidence type="ECO:0000313" key="2">
    <source>
        <dbReference type="EMBL" id="ABP51798.1"/>
    </source>
</evidence>
<name>A4WN31_PYRAR</name>
<dbReference type="AlphaFoldDB" id="A4WN31"/>
<gene>
    <name evidence="2" type="ordered locus">Pars_2252</name>
</gene>